<dbReference type="EMBL" id="JBDIVE010000005">
    <property type="protein sequence ID" value="MEN3068919.1"/>
    <property type="molecule type" value="Genomic_DNA"/>
</dbReference>
<dbReference type="Proteomes" id="UP001410394">
    <property type="component" value="Unassembled WGS sequence"/>
</dbReference>
<organism evidence="12 13">
    <name type="scientific">Uliginosibacterium sediminicola</name>
    <dbReference type="NCBI Taxonomy" id="2024550"/>
    <lineage>
        <taxon>Bacteria</taxon>
        <taxon>Pseudomonadati</taxon>
        <taxon>Pseudomonadota</taxon>
        <taxon>Betaproteobacteria</taxon>
        <taxon>Rhodocyclales</taxon>
        <taxon>Zoogloeaceae</taxon>
        <taxon>Uliginosibacterium</taxon>
    </lineage>
</organism>
<accession>A0ABU9YYS8</accession>
<evidence type="ECO:0000256" key="2">
    <source>
        <dbReference type="ARBA" id="ARBA00010004"/>
    </source>
</evidence>
<evidence type="ECO:0000256" key="7">
    <source>
        <dbReference type="ARBA" id="ARBA00022795"/>
    </source>
</evidence>
<keyword evidence="6" id="KW-0145">Chemotaxis</keyword>
<dbReference type="RefSeq" id="WP_345919690.1">
    <property type="nucleotide sequence ID" value="NZ_JBDIVE010000005.1"/>
</dbReference>
<keyword evidence="7" id="KW-1005">Bacterial flagellum biogenesis</keyword>
<keyword evidence="13" id="KW-1185">Reference proteome</keyword>
<evidence type="ECO:0000256" key="1">
    <source>
        <dbReference type="ARBA" id="ARBA00004413"/>
    </source>
</evidence>
<sequence>MASSPIKALLEHAHTKVDEATRRLGELLASEQACEVKLDMLMQYRKEYRERFMQAAQTGIGPDAWRNYSGFINKLDEAIGQQQKVVEHSRNMTANGQQQWVHERNRMKAFDALSQRQIAQAQHIHNKQEQRQSDEHAIKLYRKTDE</sequence>
<keyword evidence="5" id="KW-1003">Cell membrane</keyword>
<dbReference type="NCBIfam" id="TIGR02473">
    <property type="entry name" value="flagell_FliJ"/>
    <property type="match status" value="1"/>
</dbReference>
<evidence type="ECO:0000256" key="5">
    <source>
        <dbReference type="ARBA" id="ARBA00022475"/>
    </source>
</evidence>
<keyword evidence="12" id="KW-0969">Cilium</keyword>
<evidence type="ECO:0000256" key="6">
    <source>
        <dbReference type="ARBA" id="ARBA00022500"/>
    </source>
</evidence>
<dbReference type="PRINTS" id="PR01004">
    <property type="entry name" value="FLGFLIJ"/>
</dbReference>
<dbReference type="Gene3D" id="1.10.287.1700">
    <property type="match status" value="1"/>
</dbReference>
<keyword evidence="9" id="KW-0472">Membrane</keyword>
<name>A0ABU9YYS8_9RHOO</name>
<dbReference type="PANTHER" id="PTHR38786">
    <property type="entry name" value="FLAGELLAR FLIJ PROTEIN"/>
    <property type="match status" value="1"/>
</dbReference>
<protein>
    <recommendedName>
        <fullName evidence="3">Flagellar FliJ protein</fullName>
    </recommendedName>
</protein>
<gene>
    <name evidence="12" type="primary">fliJ</name>
    <name evidence="12" type="ORF">ABDB84_10550</name>
</gene>
<comment type="similarity">
    <text evidence="2">Belongs to the FliJ family.</text>
</comment>
<comment type="caution">
    <text evidence="12">The sequence shown here is derived from an EMBL/GenBank/DDBJ whole genome shotgun (WGS) entry which is preliminary data.</text>
</comment>
<dbReference type="InterPro" id="IPR012823">
    <property type="entry name" value="Flagell_FliJ"/>
</dbReference>
<dbReference type="InterPro" id="IPR053716">
    <property type="entry name" value="Flag_assembly_chemotaxis_eff"/>
</dbReference>
<evidence type="ECO:0000256" key="3">
    <source>
        <dbReference type="ARBA" id="ARBA00020392"/>
    </source>
</evidence>
<keyword evidence="4" id="KW-0813">Transport</keyword>
<dbReference type="Pfam" id="PF02050">
    <property type="entry name" value="FliJ"/>
    <property type="match status" value="1"/>
</dbReference>
<evidence type="ECO:0000256" key="8">
    <source>
        <dbReference type="ARBA" id="ARBA00022927"/>
    </source>
</evidence>
<keyword evidence="12" id="KW-0282">Flagellum</keyword>
<evidence type="ECO:0000256" key="10">
    <source>
        <dbReference type="ARBA" id="ARBA00023225"/>
    </source>
</evidence>
<evidence type="ECO:0000256" key="4">
    <source>
        <dbReference type="ARBA" id="ARBA00022448"/>
    </source>
</evidence>
<feature type="region of interest" description="Disordered" evidence="11">
    <location>
        <begin position="125"/>
        <end position="146"/>
    </location>
</feature>
<dbReference type="PANTHER" id="PTHR38786:SF1">
    <property type="entry name" value="FLAGELLAR FLIJ PROTEIN"/>
    <property type="match status" value="1"/>
</dbReference>
<evidence type="ECO:0000256" key="9">
    <source>
        <dbReference type="ARBA" id="ARBA00023136"/>
    </source>
</evidence>
<feature type="compositionally biased region" description="Basic and acidic residues" evidence="11">
    <location>
        <begin position="126"/>
        <end position="146"/>
    </location>
</feature>
<evidence type="ECO:0000313" key="12">
    <source>
        <dbReference type="EMBL" id="MEN3068919.1"/>
    </source>
</evidence>
<evidence type="ECO:0000313" key="13">
    <source>
        <dbReference type="Proteomes" id="UP001410394"/>
    </source>
</evidence>
<reference evidence="12 13" key="1">
    <citation type="journal article" date="2018" name="Int. J. Syst. Evol. Microbiol.">
        <title>Uliginosibacterium sediminicola sp. nov., isolated from freshwater sediment.</title>
        <authorList>
            <person name="Hwang W.M."/>
            <person name="Kim S.M."/>
            <person name="Kang K."/>
            <person name="Ahn T.Y."/>
        </authorList>
    </citation>
    <scope>NUCLEOTIDE SEQUENCE [LARGE SCALE GENOMIC DNA]</scope>
    <source>
        <strain evidence="12 13">M1-21</strain>
    </source>
</reference>
<comment type="subcellular location">
    <subcellularLocation>
        <location evidence="1">Cell membrane</location>
        <topology evidence="1">Peripheral membrane protein</topology>
        <orientation evidence="1">Cytoplasmic side</orientation>
    </subcellularLocation>
</comment>
<dbReference type="InterPro" id="IPR018006">
    <property type="entry name" value="Flag_FliJ_proteobac"/>
</dbReference>
<dbReference type="InterPro" id="IPR052570">
    <property type="entry name" value="FliJ"/>
</dbReference>
<keyword evidence="12" id="KW-0966">Cell projection</keyword>
<evidence type="ECO:0000256" key="11">
    <source>
        <dbReference type="SAM" id="MobiDB-lite"/>
    </source>
</evidence>
<proteinExistence type="inferred from homology"/>
<dbReference type="PIRSF" id="PIRSF019404">
    <property type="entry name" value="FliJ"/>
    <property type="match status" value="1"/>
</dbReference>
<keyword evidence="8" id="KW-0653">Protein transport</keyword>
<keyword evidence="10" id="KW-1006">Bacterial flagellum protein export</keyword>